<evidence type="ECO:0000313" key="9">
    <source>
        <dbReference type="EMBL" id="KAK4091050.1"/>
    </source>
</evidence>
<comment type="caution">
    <text evidence="9">The sequence shown here is derived from an EMBL/GenBank/DDBJ whole genome shotgun (WGS) entry which is preliminary data.</text>
</comment>
<dbReference type="PROSITE" id="PS51421">
    <property type="entry name" value="RAS"/>
    <property type="match status" value="1"/>
</dbReference>
<dbReference type="Proteomes" id="UP001287286">
    <property type="component" value="Unassembled WGS sequence"/>
</dbReference>
<proteinExistence type="inferred from homology"/>
<gene>
    <name evidence="9" type="ORF">Purlil1_4630</name>
</gene>
<dbReference type="SMART" id="SM00173">
    <property type="entry name" value="RAS"/>
    <property type="match status" value="1"/>
</dbReference>
<dbReference type="InterPro" id="IPR005103">
    <property type="entry name" value="AA9_LPMO"/>
</dbReference>
<feature type="chain" id="PRO_5046065457" evidence="7">
    <location>
        <begin position="16"/>
        <end position="941"/>
    </location>
</feature>
<feature type="region of interest" description="Disordered" evidence="6">
    <location>
        <begin position="626"/>
        <end position="688"/>
    </location>
</feature>
<evidence type="ECO:0000256" key="1">
    <source>
        <dbReference type="ARBA" id="ARBA00004342"/>
    </source>
</evidence>
<feature type="compositionally biased region" description="Low complexity" evidence="6">
    <location>
        <begin position="379"/>
        <end position="402"/>
    </location>
</feature>
<name>A0ABR0C4A8_PURLI</name>
<evidence type="ECO:0000256" key="7">
    <source>
        <dbReference type="SAM" id="SignalP"/>
    </source>
</evidence>
<dbReference type="SMART" id="SM00175">
    <property type="entry name" value="RAB"/>
    <property type="match status" value="1"/>
</dbReference>
<evidence type="ECO:0000256" key="4">
    <source>
        <dbReference type="ARBA" id="ARBA00023134"/>
    </source>
</evidence>
<dbReference type="Pfam" id="PF00071">
    <property type="entry name" value="Ras"/>
    <property type="match status" value="1"/>
</dbReference>
<keyword evidence="4" id="KW-0342">GTP-binding</keyword>
<dbReference type="PRINTS" id="PR00449">
    <property type="entry name" value="RASTRNSFRMNG"/>
</dbReference>
<dbReference type="SMART" id="SM00174">
    <property type="entry name" value="RHO"/>
    <property type="match status" value="1"/>
</dbReference>
<dbReference type="CDD" id="cd01867">
    <property type="entry name" value="Rab8_Rab10_Rab13_like"/>
    <property type="match status" value="1"/>
</dbReference>
<feature type="compositionally biased region" description="Basic and acidic residues" evidence="6">
    <location>
        <begin position="661"/>
        <end position="676"/>
    </location>
</feature>
<feature type="region of interest" description="Disordered" evidence="6">
    <location>
        <begin position="921"/>
        <end position="941"/>
    </location>
</feature>
<evidence type="ECO:0000256" key="2">
    <source>
        <dbReference type="ARBA" id="ARBA00006270"/>
    </source>
</evidence>
<feature type="compositionally biased region" description="Low complexity" evidence="6">
    <location>
        <begin position="562"/>
        <end position="571"/>
    </location>
</feature>
<evidence type="ECO:0000256" key="5">
    <source>
        <dbReference type="ARBA" id="ARBA00023288"/>
    </source>
</evidence>
<evidence type="ECO:0000259" key="8">
    <source>
        <dbReference type="Pfam" id="PF03443"/>
    </source>
</evidence>
<dbReference type="SUPFAM" id="SSF52540">
    <property type="entry name" value="P-loop containing nucleoside triphosphate hydrolases"/>
    <property type="match status" value="1"/>
</dbReference>
<dbReference type="Gene3D" id="2.70.50.70">
    <property type="match status" value="1"/>
</dbReference>
<comment type="subcellular location">
    <subcellularLocation>
        <location evidence="1">Cell membrane</location>
        <topology evidence="1">Lipid-anchor</topology>
        <orientation evidence="1">Cytoplasmic side</orientation>
    </subcellularLocation>
</comment>
<keyword evidence="3" id="KW-0547">Nucleotide-binding</keyword>
<dbReference type="CDD" id="cd21175">
    <property type="entry name" value="LPMO_AA9"/>
    <property type="match status" value="1"/>
</dbReference>
<feature type="compositionally biased region" description="Pro residues" evidence="6">
    <location>
        <begin position="551"/>
        <end position="561"/>
    </location>
</feature>
<dbReference type="InterPro" id="IPR027417">
    <property type="entry name" value="P-loop_NTPase"/>
</dbReference>
<dbReference type="PROSITE" id="PS51420">
    <property type="entry name" value="RHO"/>
    <property type="match status" value="1"/>
</dbReference>
<evidence type="ECO:0000313" key="10">
    <source>
        <dbReference type="Proteomes" id="UP001287286"/>
    </source>
</evidence>
<feature type="region of interest" description="Disordered" evidence="6">
    <location>
        <begin position="243"/>
        <end position="265"/>
    </location>
</feature>
<keyword evidence="5" id="KW-0449">Lipoprotein</keyword>
<comment type="similarity">
    <text evidence="2">Belongs to the small GTPase superfamily. Rab family.</text>
</comment>
<dbReference type="PANTHER" id="PTHR47980">
    <property type="entry name" value="LD44762P"/>
    <property type="match status" value="1"/>
</dbReference>
<accession>A0ABR0C4A8</accession>
<keyword evidence="7" id="KW-0732">Signal</keyword>
<dbReference type="Pfam" id="PF03443">
    <property type="entry name" value="AA9"/>
    <property type="match status" value="1"/>
</dbReference>
<feature type="signal peptide" evidence="7">
    <location>
        <begin position="1"/>
        <end position="15"/>
    </location>
</feature>
<dbReference type="SMART" id="SM00176">
    <property type="entry name" value="RAN"/>
    <property type="match status" value="1"/>
</dbReference>
<reference evidence="9 10" key="1">
    <citation type="journal article" date="2024" name="Microbiol. Resour. Announc.">
        <title>Genome annotations for the ascomycete fungi Trichoderma harzianum, Trichoderma aggressivum, and Purpureocillium lilacinum.</title>
        <authorList>
            <person name="Beijen E.P.W."/>
            <person name="Ohm R.A."/>
        </authorList>
    </citation>
    <scope>NUCLEOTIDE SEQUENCE [LARGE SCALE GENOMIC DNA]</scope>
    <source>
        <strain evidence="9 10">CBS 150709</strain>
    </source>
</reference>
<dbReference type="PROSITE" id="PS51419">
    <property type="entry name" value="RAB"/>
    <property type="match status" value="1"/>
</dbReference>
<dbReference type="EMBL" id="JAWRVI010000013">
    <property type="protein sequence ID" value="KAK4091050.1"/>
    <property type="molecule type" value="Genomic_DNA"/>
</dbReference>
<protein>
    <submittedName>
        <fullName evidence="9">CAZyme family AA9</fullName>
    </submittedName>
</protein>
<feature type="region of interest" description="Disordered" evidence="6">
    <location>
        <begin position="349"/>
        <end position="434"/>
    </location>
</feature>
<dbReference type="InterPro" id="IPR001806">
    <property type="entry name" value="Small_GTPase"/>
</dbReference>
<dbReference type="InterPro" id="IPR050305">
    <property type="entry name" value="Small_GTPase_Rab"/>
</dbReference>
<evidence type="ECO:0000256" key="3">
    <source>
        <dbReference type="ARBA" id="ARBA00022741"/>
    </source>
</evidence>
<feature type="compositionally biased region" description="Polar residues" evidence="6">
    <location>
        <begin position="252"/>
        <end position="263"/>
    </location>
</feature>
<feature type="region of interest" description="Disordered" evidence="6">
    <location>
        <begin position="529"/>
        <end position="572"/>
    </location>
</feature>
<dbReference type="Gene3D" id="3.40.50.300">
    <property type="entry name" value="P-loop containing nucleotide triphosphate hydrolases"/>
    <property type="match status" value="1"/>
</dbReference>
<dbReference type="InterPro" id="IPR005225">
    <property type="entry name" value="Small_GTP-bd"/>
</dbReference>
<keyword evidence="10" id="KW-1185">Reference proteome</keyword>
<dbReference type="NCBIfam" id="TIGR00231">
    <property type="entry name" value="small_GTP"/>
    <property type="match status" value="1"/>
</dbReference>
<feature type="domain" description="Auxiliary Activity family 9 catalytic" evidence="8">
    <location>
        <begin position="16"/>
        <end position="227"/>
    </location>
</feature>
<feature type="compositionally biased region" description="Basic and acidic residues" evidence="6">
    <location>
        <begin position="932"/>
        <end position="941"/>
    </location>
</feature>
<sequence length="941" mass="100533">MKVLTVLGLVSAASAHTLFTTLFINGKNQGDGTCVRMPMNGATANGPIRPVTGDDMACNRDGGKAVTYTCPAPGKATLTFEFRMYSTGEQEGAIADGHLGPCAVYVKKVDDMYKDTAAGPGWFKIWEDGLDAKTGEWCVTRLIAKKGLLSVDLPPGLPRGYYLVRPEILALHNVPAAGDPQFYAGCAQIYVQDGPEGKLDVPKEFQASIPGYVAMSSPGLTYNIYNKPLLPYPMPGPKVYIPAGPPAAGNNKPQDLSSSSPTVQKPGDFKGAVPSDCLIKNANWCAKPLAKYTSATGCWAATKQCYEQSQTCWDSAPPSGSANCKVWQDYCKSMEGVCGGGKDVSGPPAFQGKELTAKVPGDIPKPWDNHERSTGGGADTNATATATAVASAPAAVSSMPPSNGTGYGSGAAGSKTSTDGRCGGDKGQTCRGSAYDKVINDEQPGVSRPSDPGIHDLATFHAASNIANYPPAQHSPYNEQQRRLPVRPPSQLQQIRCRQPLISAAAAVARYLQRSPWVVPGSVVQRATQLGGRGLEPPRRSPRPLNRPRACNPPAPPPTPPTGAKTATATAHRSAPWGAIRYDALDGATCASHLISHRTATAAAARTANSGLVATRIDRRRPRHFVTHAQPFPDAINLDSLPLDEPALRPQTSDPPAPRSTSDDRPPVHQRSLDERRRHRPPCRTTATMTSWYASSPPLVCRRRLSSSPPASPDGAGSHLPLARHRLCGACQAADAATTEGQTLTCPLQIKLLLIGDSGVGKSCCLLRFSEDSFTPSFITTIGIDFKIRTIELDGKRVKLQIWDTAGQERFRTITTAYYRGAMGILLVYDVTDERSFNNIRTWFQNVEQHATEGVNKILIGNKCDWEDKRVVSQEQGQALADELGIPFLEVSAKSNINIDKAFYSLAADIKKRLIDNSKNDQPAGAGVNVGDKSEAGGKCC</sequence>
<evidence type="ECO:0000256" key="6">
    <source>
        <dbReference type="SAM" id="MobiDB-lite"/>
    </source>
</evidence>
<organism evidence="9 10">
    <name type="scientific">Purpureocillium lilacinum</name>
    <name type="common">Paecilomyces lilacinus</name>
    <dbReference type="NCBI Taxonomy" id="33203"/>
    <lineage>
        <taxon>Eukaryota</taxon>
        <taxon>Fungi</taxon>
        <taxon>Dikarya</taxon>
        <taxon>Ascomycota</taxon>
        <taxon>Pezizomycotina</taxon>
        <taxon>Sordariomycetes</taxon>
        <taxon>Hypocreomycetidae</taxon>
        <taxon>Hypocreales</taxon>
        <taxon>Ophiocordycipitaceae</taxon>
        <taxon>Purpureocillium</taxon>
    </lineage>
</organism>